<accession>S9TS34</accession>
<feature type="signal peptide" evidence="1">
    <location>
        <begin position="1"/>
        <end position="22"/>
    </location>
</feature>
<name>S9TS34_MAGFU</name>
<reference evidence="2 3" key="1">
    <citation type="submission" date="2013-04" db="EMBL/GenBank/DDBJ databases">
        <authorList>
            <person name="Kuznetsov B."/>
            <person name="Ivanovsky R."/>
        </authorList>
    </citation>
    <scope>NUCLEOTIDE SEQUENCE [LARGE SCALE GENOMIC DNA]</scope>
    <source>
        <strain evidence="2 3">MGU-K5</strain>
    </source>
</reference>
<dbReference type="Proteomes" id="UP000015350">
    <property type="component" value="Unassembled WGS sequence"/>
</dbReference>
<protein>
    <submittedName>
        <fullName evidence="2">Uncharacterized protein</fullName>
    </submittedName>
</protein>
<keyword evidence="1" id="KW-0732">Signal</keyword>
<evidence type="ECO:0000313" key="3">
    <source>
        <dbReference type="Proteomes" id="UP000015350"/>
    </source>
</evidence>
<gene>
    <name evidence="2" type="ORF">K678_11226</name>
</gene>
<sequence>MDIDLMTLLAALGVSPPVAALAVPVAVAAASALDAAIPQPATGSWWIWPRRLLSWLALNVGHARNAASKDGQGGHASLVLGVALLASLGLTACAGTGQTGGTEWSASQTAYVEIKTAIAVEQVAVKTAATPGLSEAVRADIRAGALALASGVRSQIEVLTAGGGVGDQAKSAAIAAVSDLIGRIVPLLDAAHGSDVEPEVALIAAGGGALQSLPAVIGAVVAVNGGYDPPPEAIAAALAELATVSASVGAI</sequence>
<organism evidence="2 3">
    <name type="scientific">Magnetospirillum fulvum MGU-K5</name>
    <dbReference type="NCBI Taxonomy" id="1316936"/>
    <lineage>
        <taxon>Bacteria</taxon>
        <taxon>Pseudomonadati</taxon>
        <taxon>Pseudomonadota</taxon>
        <taxon>Alphaproteobacteria</taxon>
        <taxon>Rhodospirillales</taxon>
        <taxon>Rhodospirillaceae</taxon>
        <taxon>Magnetospirillum</taxon>
    </lineage>
</organism>
<proteinExistence type="predicted"/>
<evidence type="ECO:0000313" key="2">
    <source>
        <dbReference type="EMBL" id="EPY01365.1"/>
    </source>
</evidence>
<dbReference type="AlphaFoldDB" id="S9TS34"/>
<dbReference type="EMBL" id="AQPH01000042">
    <property type="protein sequence ID" value="EPY01365.1"/>
    <property type="molecule type" value="Genomic_DNA"/>
</dbReference>
<comment type="caution">
    <text evidence="2">The sequence shown here is derived from an EMBL/GenBank/DDBJ whole genome shotgun (WGS) entry which is preliminary data.</text>
</comment>
<evidence type="ECO:0000256" key="1">
    <source>
        <dbReference type="SAM" id="SignalP"/>
    </source>
</evidence>
<feature type="chain" id="PRO_5004570707" evidence="1">
    <location>
        <begin position="23"/>
        <end position="251"/>
    </location>
</feature>
<dbReference type="STRING" id="1316936.K678_11226"/>